<evidence type="ECO:0000256" key="2">
    <source>
        <dbReference type="ARBA" id="ARBA00023043"/>
    </source>
</evidence>
<dbReference type="GO" id="GO:0001228">
    <property type="term" value="F:DNA-binding transcription activator activity, RNA polymerase II-specific"/>
    <property type="evidence" value="ECO:0007669"/>
    <property type="project" value="EnsemblFungi"/>
</dbReference>
<name>G8BQG3_TETPH</name>
<dbReference type="FunFam" id="3.10.260.10:FF:000004">
    <property type="entry name" value="Transcription factor MBP1"/>
    <property type="match status" value="1"/>
</dbReference>
<evidence type="ECO:0000259" key="8">
    <source>
        <dbReference type="PROSITE" id="PS51299"/>
    </source>
</evidence>
<evidence type="ECO:0000256" key="4">
    <source>
        <dbReference type="ARBA" id="ARBA00054211"/>
    </source>
</evidence>
<feature type="compositionally biased region" description="Polar residues" evidence="7">
    <location>
        <begin position="254"/>
        <end position="266"/>
    </location>
</feature>
<evidence type="ECO:0000256" key="5">
    <source>
        <dbReference type="ARBA" id="ARBA00073969"/>
    </source>
</evidence>
<dbReference type="SUPFAM" id="SSF54616">
    <property type="entry name" value="DNA-binding domain of Mlu1-box binding protein MBP1"/>
    <property type="match status" value="1"/>
</dbReference>
<dbReference type="EMBL" id="HE612857">
    <property type="protein sequence ID" value="CCE61760.1"/>
    <property type="molecule type" value="Genomic_DNA"/>
</dbReference>
<protein>
    <recommendedName>
        <fullName evidence="5">Transcription factor MBP1</fullName>
    </recommendedName>
</protein>
<reference evidence="9 10" key="1">
    <citation type="journal article" date="2011" name="Proc. Natl. Acad. Sci. U.S.A.">
        <title>Evolutionary erosion of yeast sex chromosomes by mating-type switching accidents.</title>
        <authorList>
            <person name="Gordon J.L."/>
            <person name="Armisen D."/>
            <person name="Proux-Wera E."/>
            <person name="Oheigeartaigh S.S."/>
            <person name="Byrne K.P."/>
            <person name="Wolfe K.H."/>
        </authorList>
    </citation>
    <scope>NUCLEOTIDE SEQUENCE [LARGE SCALE GENOMIC DNA]</scope>
    <source>
        <strain evidence="10">ATCC 24235 / CBS 4417 / NBRC 1672 / NRRL Y-8282 / UCD 70-5</strain>
    </source>
</reference>
<dbReference type="GeneID" id="11534856"/>
<dbReference type="OrthoDB" id="6718656at2759"/>
<dbReference type="PROSITE" id="PS50297">
    <property type="entry name" value="ANK_REP_REGION"/>
    <property type="match status" value="1"/>
</dbReference>
<dbReference type="InterPro" id="IPR002110">
    <property type="entry name" value="Ankyrin_rpt"/>
</dbReference>
<dbReference type="AlphaFoldDB" id="G8BQG3"/>
<keyword evidence="10" id="KW-1185">Reference proteome</keyword>
<dbReference type="OMA" id="IHHAAIM"/>
<dbReference type="SUPFAM" id="SSF48403">
    <property type="entry name" value="Ankyrin repeat"/>
    <property type="match status" value="1"/>
</dbReference>
<dbReference type="eggNOG" id="KOG4177">
    <property type="taxonomic scope" value="Eukaryota"/>
</dbReference>
<gene>
    <name evidence="9" type="primary">TPHA0B00880</name>
    <name evidence="9" type="ordered locus">TPHA_0B00880</name>
</gene>
<dbReference type="PROSITE" id="PS50088">
    <property type="entry name" value="ANK_REPEAT"/>
    <property type="match status" value="2"/>
</dbReference>
<dbReference type="HOGENOM" id="CLU_009666_3_0_1"/>
<dbReference type="GO" id="GO:0033309">
    <property type="term" value="C:SBF transcription complex"/>
    <property type="evidence" value="ECO:0007669"/>
    <property type="project" value="TreeGrafter"/>
</dbReference>
<dbReference type="Proteomes" id="UP000005666">
    <property type="component" value="Chromosome 2"/>
</dbReference>
<dbReference type="RefSeq" id="XP_003684194.1">
    <property type="nucleotide sequence ID" value="XM_003684146.1"/>
</dbReference>
<evidence type="ECO:0000256" key="3">
    <source>
        <dbReference type="ARBA" id="ARBA00023125"/>
    </source>
</evidence>
<feature type="compositionally biased region" description="Low complexity" evidence="7">
    <location>
        <begin position="304"/>
        <end position="321"/>
    </location>
</feature>
<keyword evidence="3" id="KW-0238">DNA-binding</keyword>
<keyword evidence="1" id="KW-0677">Repeat</keyword>
<feature type="domain" description="HTH APSES-type" evidence="8">
    <location>
        <begin position="5"/>
        <end position="111"/>
    </location>
</feature>
<feature type="compositionally biased region" description="Basic and acidic residues" evidence="7">
    <location>
        <begin position="270"/>
        <end position="288"/>
    </location>
</feature>
<proteinExistence type="predicted"/>
<dbReference type="InterPro" id="IPR018004">
    <property type="entry name" value="KilA/APSES_HTH"/>
</dbReference>
<keyword evidence="2 6" id="KW-0040">ANK repeat</keyword>
<dbReference type="InterPro" id="IPR036887">
    <property type="entry name" value="HTH_APSES_sf"/>
</dbReference>
<dbReference type="Pfam" id="PF00023">
    <property type="entry name" value="Ank"/>
    <property type="match status" value="2"/>
</dbReference>
<feature type="repeat" description="ANK" evidence="6">
    <location>
        <begin position="522"/>
        <end position="554"/>
    </location>
</feature>
<dbReference type="Pfam" id="PF04383">
    <property type="entry name" value="KilA-N"/>
    <property type="match status" value="1"/>
</dbReference>
<dbReference type="PANTHER" id="PTHR43828">
    <property type="entry name" value="ASPARAGINASE"/>
    <property type="match status" value="1"/>
</dbReference>
<comment type="function">
    <text evidence="4">Binds to MCB elements (Mlu I cell cycle box) found in the promoter of most DNA synthesis genes. Transcriptional activation by MBF has an important role in the transition from G1 to S phase. It may have a dual role in that it behaves as an activator of transcription at the G1-S boundary and as a repressor during other stages of the cell cycle.</text>
</comment>
<sequence length="799" mass="90310">MSNQIYSAKYSNVDVYEFLHSTGSVMKRKKDGWVNATHILKTANFAKAKRTRILEKEVIQETHEKVQGGFGKYQGTWVPLSVAISLAQKFEVYDELKVLFDFEQAAGETPPPPAPKHHHASKAKALRAKSLNDLPAKTTTLNQPPIELDTNVKIQKKRGRPASTTPKVVAKPKRKLTAKAKREAQSNDALLVKPHIPSSTINTNQLPYISNNGKSLSIDEMPSNTELSVEPDNIIQHQLIQDHQQFKEIDLNDGLSSDVEQPSYLPTNKPFEHDVNHYHAEEKGDTTRNRQYSMDNDHTFLQNSPNASTPTLPSSPSDLNDAAPFDNRYSVGTSPVISTIPRYTNHKATENITTDINDEVNTYLSRLVDYFTSTDMKSNTEISVELLNPPKNSAPYIDVPIDPEIHTAFHWACSMGNLPIVEALYNVGTSIRSVNSQGQTPLMRSVMFYNCYSRRSFPKIFELLHETVFDIDNSGQTILHHIVKRKSSTPSAMYYLDLVLSKVKDYSPQYKIEELLNCKDSNGNTALHIAAKNADTLFYKTLVDNGALKSILNNENLSSEDIINSQGQDVRTISQLRNLKDNELFESFVSLQASIKNKNGQFKSKSSKSISENLPKVINLFKTLAEKYDESYGKSEDVVESLQQNIFNVSKSIKNVNVKTAEILKISNINEIPEVLVKNMKKLEQLKIDKEVIQNKLKYQYRTEKSKLFNDIIKEVKKDNDEGKLDKIHDRDEILASHKEAKEEGEILIRKIINKIQDNSKIHKYRKMISEGTAIDLVEVDNNLDTILTSLTSENMNEA</sequence>
<dbReference type="STRING" id="1071381.G8BQG3"/>
<dbReference type="InterPro" id="IPR003163">
    <property type="entry name" value="Tscrpt_reg_HTH_APSES-type"/>
</dbReference>
<organism evidence="9 10">
    <name type="scientific">Tetrapisispora phaffii (strain ATCC 24235 / CBS 4417 / NBRC 1672 / NRRL Y-8282 / UCD 70-5)</name>
    <name type="common">Yeast</name>
    <name type="synonym">Fabospora phaffii</name>
    <dbReference type="NCBI Taxonomy" id="1071381"/>
    <lineage>
        <taxon>Eukaryota</taxon>
        <taxon>Fungi</taxon>
        <taxon>Dikarya</taxon>
        <taxon>Ascomycota</taxon>
        <taxon>Saccharomycotina</taxon>
        <taxon>Saccharomycetes</taxon>
        <taxon>Saccharomycetales</taxon>
        <taxon>Saccharomycetaceae</taxon>
        <taxon>Tetrapisispora</taxon>
    </lineage>
</organism>
<feature type="compositionally biased region" description="Polar residues" evidence="7">
    <location>
        <begin position="289"/>
        <end position="303"/>
    </location>
</feature>
<dbReference type="InterPro" id="IPR036770">
    <property type="entry name" value="Ankyrin_rpt-contain_sf"/>
</dbReference>
<dbReference type="GO" id="GO:0030907">
    <property type="term" value="C:MBF transcription complex"/>
    <property type="evidence" value="ECO:0007669"/>
    <property type="project" value="EnsemblFungi"/>
</dbReference>
<dbReference type="KEGG" id="tpf:TPHA_0B00880"/>
<dbReference type="SMART" id="SM00248">
    <property type="entry name" value="ANK"/>
    <property type="match status" value="3"/>
</dbReference>
<feature type="repeat" description="ANK" evidence="6">
    <location>
        <begin position="404"/>
        <end position="436"/>
    </location>
</feature>
<dbReference type="PANTHER" id="PTHR43828:SF15">
    <property type="entry name" value="TRANSCRIPTION FACTOR MBP1"/>
    <property type="match status" value="1"/>
</dbReference>
<evidence type="ECO:0000313" key="10">
    <source>
        <dbReference type="Proteomes" id="UP000005666"/>
    </source>
</evidence>
<accession>G8BQG3</accession>
<evidence type="ECO:0000256" key="6">
    <source>
        <dbReference type="PROSITE-ProRule" id="PRU00023"/>
    </source>
</evidence>
<evidence type="ECO:0000256" key="1">
    <source>
        <dbReference type="ARBA" id="ARBA00022737"/>
    </source>
</evidence>
<dbReference type="Gene3D" id="3.10.260.10">
    <property type="entry name" value="Transcription regulator HTH, APSES-type DNA-binding domain"/>
    <property type="match status" value="1"/>
</dbReference>
<dbReference type="InterPro" id="IPR051642">
    <property type="entry name" value="SWI6-like"/>
</dbReference>
<dbReference type="GO" id="GO:1990145">
    <property type="term" value="P:maintenance of translational fidelity"/>
    <property type="evidence" value="ECO:0007669"/>
    <property type="project" value="EnsemblFungi"/>
</dbReference>
<evidence type="ECO:0000313" key="9">
    <source>
        <dbReference type="EMBL" id="CCE61760.1"/>
    </source>
</evidence>
<evidence type="ECO:0000256" key="7">
    <source>
        <dbReference type="SAM" id="MobiDB-lite"/>
    </source>
</evidence>
<dbReference type="Gene3D" id="1.25.40.20">
    <property type="entry name" value="Ankyrin repeat-containing domain"/>
    <property type="match status" value="1"/>
</dbReference>
<feature type="region of interest" description="Disordered" evidence="7">
    <location>
        <begin position="253"/>
        <end position="326"/>
    </location>
</feature>
<dbReference type="PROSITE" id="PS51299">
    <property type="entry name" value="HTH_APSES"/>
    <property type="match status" value="1"/>
</dbReference>
<dbReference type="SMART" id="SM01252">
    <property type="entry name" value="KilA-N"/>
    <property type="match status" value="1"/>
</dbReference>
<dbReference type="GO" id="GO:0003677">
    <property type="term" value="F:DNA binding"/>
    <property type="evidence" value="ECO:0007669"/>
    <property type="project" value="UniProtKB-KW"/>
</dbReference>
<dbReference type="GO" id="GO:0000082">
    <property type="term" value="P:G1/S transition of mitotic cell cycle"/>
    <property type="evidence" value="ECO:0007669"/>
    <property type="project" value="EnsemblFungi"/>
</dbReference>